<dbReference type="AlphaFoldDB" id="A0A0V0XFK1"/>
<reference evidence="1 2" key="1">
    <citation type="submission" date="2015-01" db="EMBL/GenBank/DDBJ databases">
        <title>Evolution of Trichinella species and genotypes.</title>
        <authorList>
            <person name="Korhonen P.K."/>
            <person name="Edoardo P."/>
            <person name="Giuseppe L.R."/>
            <person name="Gasser R.B."/>
        </authorList>
    </citation>
    <scope>NUCLEOTIDE SEQUENCE [LARGE SCALE GENOMIC DNA]</scope>
    <source>
        <strain evidence="1">ISS2496</strain>
    </source>
</reference>
<proteinExistence type="predicted"/>
<dbReference type="EMBL" id="JYDQ01004937">
    <property type="protein sequence ID" value="KRX86833.1"/>
    <property type="molecule type" value="Genomic_DNA"/>
</dbReference>
<protein>
    <submittedName>
        <fullName evidence="1">Uncharacterized protein</fullName>
    </submittedName>
</protein>
<dbReference type="Proteomes" id="UP000054783">
    <property type="component" value="Unassembled WGS sequence"/>
</dbReference>
<evidence type="ECO:0000313" key="2">
    <source>
        <dbReference type="Proteomes" id="UP000054783"/>
    </source>
</evidence>
<gene>
    <name evidence="1" type="ORF">T12_4550</name>
</gene>
<feature type="non-terminal residue" evidence="1">
    <location>
        <position position="1"/>
    </location>
</feature>
<accession>A0A0V0XFK1</accession>
<comment type="caution">
    <text evidence="1">The sequence shown here is derived from an EMBL/GenBank/DDBJ whole genome shotgun (WGS) entry which is preliminary data.</text>
</comment>
<evidence type="ECO:0000313" key="1">
    <source>
        <dbReference type="EMBL" id="KRX86833.1"/>
    </source>
</evidence>
<organism evidence="1 2">
    <name type="scientific">Trichinella patagoniensis</name>
    <dbReference type="NCBI Taxonomy" id="990121"/>
    <lineage>
        <taxon>Eukaryota</taxon>
        <taxon>Metazoa</taxon>
        <taxon>Ecdysozoa</taxon>
        <taxon>Nematoda</taxon>
        <taxon>Enoplea</taxon>
        <taxon>Dorylaimia</taxon>
        <taxon>Trichinellida</taxon>
        <taxon>Trichinellidae</taxon>
        <taxon>Trichinella</taxon>
    </lineage>
</organism>
<sequence length="43" mass="4462">LLIESAFMMTAQAFVEGFHCSAAPSVPVVVASQGIYSLFALSA</sequence>
<name>A0A0V0XFK1_9BILA</name>
<feature type="non-terminal residue" evidence="1">
    <location>
        <position position="43"/>
    </location>
</feature>
<keyword evidence="2" id="KW-1185">Reference proteome</keyword>